<evidence type="ECO:0000256" key="4">
    <source>
        <dbReference type="ARBA" id="ARBA00022989"/>
    </source>
</evidence>
<accession>A0A5P8N8N0</accession>
<evidence type="ECO:0000256" key="5">
    <source>
        <dbReference type="ARBA" id="ARBA00023136"/>
    </source>
</evidence>
<comment type="similarity">
    <text evidence="6">Belongs to the major facilitator superfamily. Allantoate permease family.</text>
</comment>
<evidence type="ECO:0000256" key="1">
    <source>
        <dbReference type="ARBA" id="ARBA00004141"/>
    </source>
</evidence>
<dbReference type="InterPro" id="IPR020846">
    <property type="entry name" value="MFS_dom"/>
</dbReference>
<feature type="transmembrane region" description="Helical" evidence="7">
    <location>
        <begin position="463"/>
        <end position="480"/>
    </location>
</feature>
<dbReference type="FunFam" id="1.20.1250.20:FF:000064">
    <property type="entry name" value="MFS allantoate transporter"/>
    <property type="match status" value="1"/>
</dbReference>
<keyword evidence="3 7" id="KW-0812">Transmembrane</keyword>
<organism evidence="9">
    <name type="scientific">Cyberlindnera americana</name>
    <dbReference type="NCBI Taxonomy" id="36016"/>
    <lineage>
        <taxon>Eukaryota</taxon>
        <taxon>Fungi</taxon>
        <taxon>Dikarya</taxon>
        <taxon>Ascomycota</taxon>
        <taxon>Saccharomycotina</taxon>
        <taxon>Saccharomycetes</taxon>
        <taxon>Phaffomycetales</taxon>
        <taxon>Phaffomycetaceae</taxon>
        <taxon>Cyberlindnera</taxon>
    </lineage>
</organism>
<dbReference type="PANTHER" id="PTHR43791">
    <property type="entry name" value="PERMEASE-RELATED"/>
    <property type="match status" value="1"/>
</dbReference>
<evidence type="ECO:0000256" key="7">
    <source>
        <dbReference type="SAM" id="Phobius"/>
    </source>
</evidence>
<dbReference type="PROSITE" id="PS50850">
    <property type="entry name" value="MFS"/>
    <property type="match status" value="1"/>
</dbReference>
<sequence length="520" mass="58486">MSSSVSSHSLPLEKSAVQVEATEILEFQVGETEVIKTGKKAVDEAFQFLEGKDCSYSIEEERRVVRKIDSRILPLLFLLYCVQFADKVSLGYAALMGIRDDTHLDSSSQQYSWVSSIFYAGYIFWEFPTAYFLNKFPIARYTSFNIMAWGIILACTCGAKNYGGLLILRFLLGMFEATITPAFVLITAVWYKRDEQAKRMGIWLAANGVATLITSPIAYGLYHVHNAHIKSWMILFMMFGIITVFTGVLFYFFLPDNQLNAKFLSEKEKIIAIDRVRSNFQGVGSSTWKWYQVREAFVDPRTYLYIAFSLLMNIPNGGVTTFGSIIIKSFGFQNERALLLSMPGGAVDLVFKLTVPWISDKMMDRSLPAMFAIAFPMIGGIMMSVIPVHDKVPLLVGYYFISAAGASWGLVMSMIAANTVGSTKKTVVNSLQIIAYGAGNWIGPQTFRSKESPNYPTGKKLVGILYGCALGSLIVIRVVNIMENRRRDKLEAEGKIPPMLHNEEFLDRTDFEQLHHRYIL</sequence>
<dbReference type="AlphaFoldDB" id="A0A5P8N8N0"/>
<proteinExistence type="inferred from homology"/>
<feature type="transmembrane region" description="Helical" evidence="7">
    <location>
        <begin position="398"/>
        <end position="420"/>
    </location>
</feature>
<dbReference type="GO" id="GO:0022857">
    <property type="term" value="F:transmembrane transporter activity"/>
    <property type="evidence" value="ECO:0007669"/>
    <property type="project" value="InterPro"/>
</dbReference>
<dbReference type="GO" id="GO:0016020">
    <property type="term" value="C:membrane"/>
    <property type="evidence" value="ECO:0007669"/>
    <property type="project" value="UniProtKB-SubCell"/>
</dbReference>
<evidence type="ECO:0000256" key="3">
    <source>
        <dbReference type="ARBA" id="ARBA00022692"/>
    </source>
</evidence>
<evidence type="ECO:0000256" key="2">
    <source>
        <dbReference type="ARBA" id="ARBA00022448"/>
    </source>
</evidence>
<dbReference type="InterPro" id="IPR011701">
    <property type="entry name" value="MFS"/>
</dbReference>
<feature type="transmembrane region" description="Helical" evidence="7">
    <location>
        <begin position="72"/>
        <end position="93"/>
    </location>
</feature>
<reference evidence="9" key="1">
    <citation type="journal article" date="2019" name="Front. Microbiol.">
        <title>An Overview of Genes From Cyberlindnera americana, a Symbiont Yeast Isolated From the Gut of the Bark Beetle Dendroctonus rhizophagus (Curculionidae: Scolytinae), Involved in the Detoxification Process Using Genome and Transcriptome Data.</title>
        <authorList>
            <person name="Soto-Robles L.V."/>
            <person name="Torres-Banda V."/>
            <person name="Rivera-Orduna F.N."/>
            <person name="Curiel-Quesada E."/>
            <person name="Hidalgo-Lara M.E."/>
            <person name="Zuniga G."/>
        </authorList>
    </citation>
    <scope>NUCLEOTIDE SEQUENCE</scope>
    <source>
        <strain evidence="9">ChDrAdgY46</strain>
    </source>
</reference>
<keyword evidence="5 7" id="KW-0472">Membrane</keyword>
<feature type="domain" description="Major facilitator superfamily (MFS) profile" evidence="8">
    <location>
        <begin position="72"/>
        <end position="486"/>
    </location>
</feature>
<dbReference type="Pfam" id="PF07690">
    <property type="entry name" value="MFS_1"/>
    <property type="match status" value="1"/>
</dbReference>
<evidence type="ECO:0000256" key="6">
    <source>
        <dbReference type="ARBA" id="ARBA00037968"/>
    </source>
</evidence>
<comment type="subcellular location">
    <subcellularLocation>
        <location evidence="1">Membrane</location>
        <topology evidence="1">Multi-pass membrane protein</topology>
    </subcellularLocation>
</comment>
<evidence type="ECO:0000313" key="9">
    <source>
        <dbReference type="EMBL" id="QFR37164.1"/>
    </source>
</evidence>
<feature type="transmembrane region" description="Helical" evidence="7">
    <location>
        <begin position="234"/>
        <end position="254"/>
    </location>
</feature>
<feature type="transmembrane region" description="Helical" evidence="7">
    <location>
        <begin position="146"/>
        <end position="164"/>
    </location>
</feature>
<feature type="transmembrane region" description="Helical" evidence="7">
    <location>
        <begin position="367"/>
        <end position="386"/>
    </location>
</feature>
<dbReference type="EMBL" id="MK890659">
    <property type="protein sequence ID" value="QFR37164.1"/>
    <property type="molecule type" value="Genomic_DNA"/>
</dbReference>
<dbReference type="InterPro" id="IPR036259">
    <property type="entry name" value="MFS_trans_sf"/>
</dbReference>
<protein>
    <submittedName>
        <fullName evidence="9">MFS transporter</fullName>
    </submittedName>
</protein>
<dbReference type="PANTHER" id="PTHR43791:SF1">
    <property type="entry name" value="ALLANTOATE PERMEASE"/>
    <property type="match status" value="1"/>
</dbReference>
<dbReference type="SUPFAM" id="SSF103473">
    <property type="entry name" value="MFS general substrate transporter"/>
    <property type="match status" value="1"/>
</dbReference>
<keyword evidence="4 7" id="KW-1133">Transmembrane helix</keyword>
<dbReference type="Gene3D" id="1.20.1250.20">
    <property type="entry name" value="MFS general substrate transporter like domains"/>
    <property type="match status" value="2"/>
</dbReference>
<feature type="transmembrane region" description="Helical" evidence="7">
    <location>
        <begin position="303"/>
        <end position="325"/>
    </location>
</feature>
<feature type="transmembrane region" description="Helical" evidence="7">
    <location>
        <begin position="202"/>
        <end position="222"/>
    </location>
</feature>
<feature type="transmembrane region" description="Helical" evidence="7">
    <location>
        <begin position="170"/>
        <end position="190"/>
    </location>
</feature>
<feature type="transmembrane region" description="Helical" evidence="7">
    <location>
        <begin position="113"/>
        <end position="134"/>
    </location>
</feature>
<name>A0A5P8N8N0_9ASCO</name>
<gene>
    <name evidence="9" type="ORF">g5054</name>
</gene>
<keyword evidence="2" id="KW-0813">Transport</keyword>
<evidence type="ECO:0000259" key="8">
    <source>
        <dbReference type="PROSITE" id="PS50850"/>
    </source>
</evidence>